<dbReference type="STRING" id="888268.A0A1E5V767"/>
<reference evidence="3 4" key="1">
    <citation type="submission" date="2016-09" db="EMBL/GenBank/DDBJ databases">
        <title>The draft genome of Dichanthelium oligosanthes: A C3 panicoid grass species.</title>
        <authorList>
            <person name="Studer A.J."/>
            <person name="Schnable J.C."/>
            <person name="Brutnell T.P."/>
        </authorList>
    </citation>
    <scope>NUCLEOTIDE SEQUENCE [LARGE SCALE GENOMIC DNA]</scope>
    <source>
        <strain evidence="4">cv. Kellogg 1175</strain>
        <tissue evidence="3">Leaf</tissue>
    </source>
</reference>
<evidence type="ECO:0000313" key="4">
    <source>
        <dbReference type="Proteomes" id="UP000095767"/>
    </source>
</evidence>
<feature type="compositionally biased region" description="Basic and acidic residues" evidence="1">
    <location>
        <begin position="164"/>
        <end position="185"/>
    </location>
</feature>
<feature type="domain" description="No apical meristem-associated C-terminal" evidence="2">
    <location>
        <begin position="90"/>
        <end position="202"/>
    </location>
</feature>
<feature type="compositionally biased region" description="Acidic residues" evidence="1">
    <location>
        <begin position="130"/>
        <end position="143"/>
    </location>
</feature>
<sequence length="205" mass="23467">MVKVWQAISLDAITGDEQNGATDWKRIYDQFQQNNTSGIFHSQISVTHRWQTIQTSCNKWVSCLEHVERFNPSGANAQDKPKKKGGKPGKAFALQHCWAFLQYDEKWRVRNNDVPPKSKKSSKSFSLVDDDCVDLDDSDDEDSDGRRSPTPSSATSSRKRPPSRKAENEKLKKEGDNTYKESVDNMMLSRKELAYERKEFNTKDG</sequence>
<comment type="caution">
    <text evidence="3">The sequence shown here is derived from an EMBL/GenBank/DDBJ whole genome shotgun (WGS) entry which is preliminary data.</text>
</comment>
<dbReference type="InterPro" id="IPR029466">
    <property type="entry name" value="NAM-associated_C"/>
</dbReference>
<organism evidence="3 4">
    <name type="scientific">Dichanthelium oligosanthes</name>
    <dbReference type="NCBI Taxonomy" id="888268"/>
    <lineage>
        <taxon>Eukaryota</taxon>
        <taxon>Viridiplantae</taxon>
        <taxon>Streptophyta</taxon>
        <taxon>Embryophyta</taxon>
        <taxon>Tracheophyta</taxon>
        <taxon>Spermatophyta</taxon>
        <taxon>Magnoliopsida</taxon>
        <taxon>Liliopsida</taxon>
        <taxon>Poales</taxon>
        <taxon>Poaceae</taxon>
        <taxon>PACMAD clade</taxon>
        <taxon>Panicoideae</taxon>
        <taxon>Panicodae</taxon>
        <taxon>Paniceae</taxon>
        <taxon>Dichantheliinae</taxon>
        <taxon>Dichanthelium</taxon>
    </lineage>
</organism>
<evidence type="ECO:0000259" key="2">
    <source>
        <dbReference type="Pfam" id="PF14303"/>
    </source>
</evidence>
<name>A0A1E5V767_9POAL</name>
<feature type="region of interest" description="Disordered" evidence="1">
    <location>
        <begin position="130"/>
        <end position="185"/>
    </location>
</feature>
<accession>A0A1E5V767</accession>
<evidence type="ECO:0000313" key="3">
    <source>
        <dbReference type="EMBL" id="OEL20999.1"/>
    </source>
</evidence>
<dbReference type="Pfam" id="PF14303">
    <property type="entry name" value="NAM-associated"/>
    <property type="match status" value="1"/>
</dbReference>
<dbReference type="Proteomes" id="UP000095767">
    <property type="component" value="Unassembled WGS sequence"/>
</dbReference>
<gene>
    <name evidence="3" type="ORF">BAE44_0017982</name>
</gene>
<keyword evidence="4" id="KW-1185">Reference proteome</keyword>
<dbReference type="AlphaFoldDB" id="A0A1E5V767"/>
<dbReference type="EMBL" id="LWDX02049029">
    <property type="protein sequence ID" value="OEL20999.1"/>
    <property type="molecule type" value="Genomic_DNA"/>
</dbReference>
<evidence type="ECO:0000256" key="1">
    <source>
        <dbReference type="SAM" id="MobiDB-lite"/>
    </source>
</evidence>
<dbReference type="PANTHER" id="PTHR45125:SF3">
    <property type="entry name" value="NO-APICAL-MERISTEM-ASSOCIATED CARBOXY-TERMINAL DOMAIN PROTEIN"/>
    <property type="match status" value="1"/>
</dbReference>
<dbReference type="PANTHER" id="PTHR45125">
    <property type="entry name" value="F21J9.4-RELATED"/>
    <property type="match status" value="1"/>
</dbReference>
<dbReference type="OrthoDB" id="682568at2759"/>
<protein>
    <recommendedName>
        <fullName evidence="2">No apical meristem-associated C-terminal domain-containing protein</fullName>
    </recommendedName>
</protein>
<proteinExistence type="predicted"/>